<feature type="transmembrane region" description="Helical" evidence="1">
    <location>
        <begin position="12"/>
        <end position="34"/>
    </location>
</feature>
<proteinExistence type="predicted"/>
<protein>
    <recommendedName>
        <fullName evidence="4">AsmA-like protein</fullName>
    </recommendedName>
</protein>
<dbReference type="Proteomes" id="UP000316778">
    <property type="component" value="Unassembled WGS sequence"/>
</dbReference>
<sequence length="561" mass="64257">MFMQQPSNLKKYIKRTLIIIGMLALIMAGVALYLSQRWSNTLRSQLKEYVTEMSDSLYTLRYDGVHLNILSGSLTLDSVSLVRDTAVYQRLQATRKAPTLLYAFSADRVALRYFKVWRYFFRKEVSAGTLVLQNPSIVLEQNTRNVDTSKHRSAYEHLSSRIRSLHIGTLLLDSSNLKYTYIKKDSGLVVRQLHNLSIHVKDLLIDSVAMEDPSRFLYARNYQLYLRDYRYRTPDSLYWMIVRDVSYDAAERSLRVGQFSAEPRYSPADFDKKVKVQRDRFDVELNTIVVNELQPDSLLQKQQIRARKVDIGSGTFNIYHNRSLPMSGEVKTGQYPHQLLQKLALPVMVDSLIGNRVDISYTEINPKSQEAGTLHFKQVHGVFRNITNMKAMIAKNSHCIADMDGVFMKSGKLQARFDFFLDHPRGGFAVSGQLKDMDGRELTPITRPLGLVDIRSANIKEVSFHMQGDEKDASGEVKMIYDNLRISILKKDNDSREIKRKGLLSLFANAIAINNSNPRDGKLHVAHPHFTRDPRKSFFNLVWKTLFTGVKEIAISGGFPI</sequence>
<evidence type="ECO:0000313" key="3">
    <source>
        <dbReference type="Proteomes" id="UP000316778"/>
    </source>
</evidence>
<comment type="caution">
    <text evidence="2">The sequence shown here is derived from an EMBL/GenBank/DDBJ whole genome shotgun (WGS) entry which is preliminary data.</text>
</comment>
<keyword evidence="1" id="KW-0472">Membrane</keyword>
<evidence type="ECO:0008006" key="4">
    <source>
        <dbReference type="Google" id="ProtNLM"/>
    </source>
</evidence>
<dbReference type="EMBL" id="VLLG01000002">
    <property type="protein sequence ID" value="TWI91355.1"/>
    <property type="molecule type" value="Genomic_DNA"/>
</dbReference>
<reference evidence="2 3" key="1">
    <citation type="journal article" date="2013" name="Stand. Genomic Sci.">
        <title>Genomic Encyclopedia of Type Strains, Phase I: The one thousand microbial genomes (KMG-I) project.</title>
        <authorList>
            <person name="Kyrpides N.C."/>
            <person name="Woyke T."/>
            <person name="Eisen J.A."/>
            <person name="Garrity G."/>
            <person name="Lilburn T.G."/>
            <person name="Beck B.J."/>
            <person name="Whitman W.B."/>
            <person name="Hugenholtz P."/>
            <person name="Klenk H.P."/>
        </authorList>
    </citation>
    <scope>NUCLEOTIDE SEQUENCE [LARGE SCALE GENOMIC DNA]</scope>
    <source>
        <strain evidence="2 3">DSM 13484</strain>
    </source>
</reference>
<keyword evidence="1" id="KW-0812">Transmembrane</keyword>
<evidence type="ECO:0000313" key="2">
    <source>
        <dbReference type="EMBL" id="TWI91355.1"/>
    </source>
</evidence>
<accession>A0A562TCZ1</accession>
<keyword evidence="1" id="KW-1133">Transmembrane helix</keyword>
<dbReference type="AlphaFoldDB" id="A0A562TCZ1"/>
<gene>
    <name evidence="2" type="ORF">LX66_0724</name>
</gene>
<organism evidence="2 3">
    <name type="scientific">Chitinophaga japonensis</name>
    <name type="common">Flexibacter japonensis</name>
    <dbReference type="NCBI Taxonomy" id="104662"/>
    <lineage>
        <taxon>Bacteria</taxon>
        <taxon>Pseudomonadati</taxon>
        <taxon>Bacteroidota</taxon>
        <taxon>Chitinophagia</taxon>
        <taxon>Chitinophagales</taxon>
        <taxon>Chitinophagaceae</taxon>
        <taxon>Chitinophaga</taxon>
    </lineage>
</organism>
<evidence type="ECO:0000256" key="1">
    <source>
        <dbReference type="SAM" id="Phobius"/>
    </source>
</evidence>
<name>A0A562TCZ1_CHIJA</name>
<keyword evidence="3" id="KW-1185">Reference proteome</keyword>